<keyword evidence="2" id="KW-1185">Reference proteome</keyword>
<sequence length="288" mass="32441">MSSGTSSPAEICLAVAIDHRIRSLFKPIRTKTQVRMQGDHVHAQLLESLAVQRNDRHISEDEVDVTLELSGPRTTGGITVLLQQPWKFHPYWKGIEAVVNESRTLSAVDEAFNAVSCGTISTGSSELSIIDSLPYVRPQDKLSSGDKLRIRRVTSRIIMTKNPEIVLCMWGQAKHSETTQTMSELRSLGVGRDFDEPKLSLHLGSGIERVNSFHPSFAKNYNPYDSCFRQLLLLNVAKACRIYEGTWSEEEWMDDLKKRCRDEARAGISISPYCYPSRQSLLTSLRPM</sequence>
<reference evidence="1 2" key="1">
    <citation type="submission" date="2017-12" db="EMBL/GenBank/DDBJ databases">
        <authorList>
            <consortium name="DOE Joint Genome Institute"/>
            <person name="Haridas S."/>
            <person name="Kjaerbolling I."/>
            <person name="Vesth T.C."/>
            <person name="Frisvad J.C."/>
            <person name="Nybo J.L."/>
            <person name="Theobald S."/>
            <person name="Kuo A."/>
            <person name="Bowyer P."/>
            <person name="Matsuda Y."/>
            <person name="Mondo S."/>
            <person name="Lyhne E.K."/>
            <person name="Kogle M.E."/>
            <person name="Clum A."/>
            <person name="Lipzen A."/>
            <person name="Salamov A."/>
            <person name="Ngan C.Y."/>
            <person name="Daum C."/>
            <person name="Chiniquy J."/>
            <person name="Barry K."/>
            <person name="LaButti K."/>
            <person name="Simmons B.A."/>
            <person name="Magnuson J.K."/>
            <person name="Mortensen U.H."/>
            <person name="Larsen T.O."/>
            <person name="Grigoriev I.V."/>
            <person name="Baker S.E."/>
            <person name="Andersen M.R."/>
            <person name="Nordberg H.P."/>
            <person name="Cantor M.N."/>
            <person name="Hua S.X."/>
        </authorList>
    </citation>
    <scope>NUCLEOTIDE SEQUENCE [LARGE SCALE GENOMIC DNA]</scope>
    <source>
        <strain evidence="1 2">CBS 102.13</strain>
    </source>
</reference>
<dbReference type="OrthoDB" id="4498459at2759"/>
<gene>
    <name evidence="1" type="ORF">BDW47DRAFT_133175</name>
</gene>
<name>A0A2I2F5M5_ASPCN</name>
<dbReference type="AlphaFoldDB" id="A0A2I2F5M5"/>
<accession>A0A2I2F5M5</accession>
<evidence type="ECO:0000313" key="2">
    <source>
        <dbReference type="Proteomes" id="UP000234585"/>
    </source>
</evidence>
<dbReference type="Proteomes" id="UP000234585">
    <property type="component" value="Unassembled WGS sequence"/>
</dbReference>
<proteinExistence type="predicted"/>
<protein>
    <submittedName>
        <fullName evidence="1">Uncharacterized protein</fullName>
    </submittedName>
</protein>
<dbReference type="EMBL" id="KZ559156">
    <property type="protein sequence ID" value="PLB35934.1"/>
    <property type="molecule type" value="Genomic_DNA"/>
</dbReference>
<dbReference type="GeneID" id="36524928"/>
<organism evidence="1 2">
    <name type="scientific">Aspergillus candidus</name>
    <dbReference type="NCBI Taxonomy" id="41067"/>
    <lineage>
        <taxon>Eukaryota</taxon>
        <taxon>Fungi</taxon>
        <taxon>Dikarya</taxon>
        <taxon>Ascomycota</taxon>
        <taxon>Pezizomycotina</taxon>
        <taxon>Eurotiomycetes</taxon>
        <taxon>Eurotiomycetidae</taxon>
        <taxon>Eurotiales</taxon>
        <taxon>Aspergillaceae</taxon>
        <taxon>Aspergillus</taxon>
        <taxon>Aspergillus subgen. Circumdati</taxon>
    </lineage>
</organism>
<evidence type="ECO:0000313" key="1">
    <source>
        <dbReference type="EMBL" id="PLB35934.1"/>
    </source>
</evidence>
<dbReference type="RefSeq" id="XP_024669946.1">
    <property type="nucleotide sequence ID" value="XM_024817768.1"/>
</dbReference>